<protein>
    <submittedName>
        <fullName evidence="2">Uncharacterized protein</fullName>
    </submittedName>
</protein>
<feature type="region of interest" description="Disordered" evidence="1">
    <location>
        <begin position="66"/>
        <end position="99"/>
    </location>
</feature>
<dbReference type="EMBL" id="BSYO01000035">
    <property type="protein sequence ID" value="GMH28779.1"/>
    <property type="molecule type" value="Genomic_DNA"/>
</dbReference>
<reference evidence="2" key="1">
    <citation type="submission" date="2023-05" db="EMBL/GenBank/DDBJ databases">
        <title>Nepenthes gracilis genome sequencing.</title>
        <authorList>
            <person name="Fukushima K."/>
        </authorList>
    </citation>
    <scope>NUCLEOTIDE SEQUENCE</scope>
    <source>
        <strain evidence="2">SING2019-196</strain>
    </source>
</reference>
<sequence>MGADAPMPSKVRIRSGILEGLSSHEIQIEYQGKPIRCSRYNPLGHSNSPCRSVKNYGPTGRVLKAPLHQSPHGASSKTGSLPRIPKATKRTKSMDSGTGHITCPNTFGALHDLGDECPLVICLEASNKGRVKDKSLQVLSPPCSLDTLKPGIEDCHVPEARSEAHLSGDQMIEMLPVNRDNPTRVTSGTDLGHSFARPELATPNPNYSCFNINKLLKSRGSRRLGSALTTATPEIPQPKDLSSIETRTAVISNLPSSDACAGSLLKVSILEKLWASSLVAWYGLVPVWTQLSLLTAGLELLDGMLFDMPVCVLMSVWSTWPFLPSVSRFGRTVAWYASICLNCVLSCAGMLHNAG</sequence>
<dbReference type="Proteomes" id="UP001279734">
    <property type="component" value="Unassembled WGS sequence"/>
</dbReference>
<evidence type="ECO:0000313" key="3">
    <source>
        <dbReference type="Proteomes" id="UP001279734"/>
    </source>
</evidence>
<gene>
    <name evidence="2" type="ORF">Nepgr_030622</name>
</gene>
<dbReference type="AlphaFoldDB" id="A0AAD3TGH6"/>
<evidence type="ECO:0000256" key="1">
    <source>
        <dbReference type="SAM" id="MobiDB-lite"/>
    </source>
</evidence>
<accession>A0AAD3TGH6</accession>
<evidence type="ECO:0000313" key="2">
    <source>
        <dbReference type="EMBL" id="GMH28779.1"/>
    </source>
</evidence>
<name>A0AAD3TGH6_NEPGR</name>
<organism evidence="2 3">
    <name type="scientific">Nepenthes gracilis</name>
    <name type="common">Slender pitcher plant</name>
    <dbReference type="NCBI Taxonomy" id="150966"/>
    <lineage>
        <taxon>Eukaryota</taxon>
        <taxon>Viridiplantae</taxon>
        <taxon>Streptophyta</taxon>
        <taxon>Embryophyta</taxon>
        <taxon>Tracheophyta</taxon>
        <taxon>Spermatophyta</taxon>
        <taxon>Magnoliopsida</taxon>
        <taxon>eudicotyledons</taxon>
        <taxon>Gunneridae</taxon>
        <taxon>Pentapetalae</taxon>
        <taxon>Caryophyllales</taxon>
        <taxon>Nepenthaceae</taxon>
        <taxon>Nepenthes</taxon>
    </lineage>
</organism>
<comment type="caution">
    <text evidence="2">The sequence shown here is derived from an EMBL/GenBank/DDBJ whole genome shotgun (WGS) entry which is preliminary data.</text>
</comment>
<proteinExistence type="predicted"/>
<keyword evidence="3" id="KW-1185">Reference proteome</keyword>